<evidence type="ECO:0000313" key="1">
    <source>
        <dbReference type="EMBL" id="UOQ92648.1"/>
    </source>
</evidence>
<proteinExistence type="predicted"/>
<evidence type="ECO:0000313" key="2">
    <source>
        <dbReference type="Proteomes" id="UP000831880"/>
    </source>
</evidence>
<reference evidence="1 2" key="1">
    <citation type="submission" date="2022-04" db="EMBL/GenBank/DDBJ databases">
        <title>Halobacillus sp. isolated from saltern.</title>
        <authorList>
            <person name="Won M."/>
            <person name="Lee C.-M."/>
            <person name="Woen H.-Y."/>
            <person name="Kwon S.-W."/>
        </authorList>
    </citation>
    <scope>NUCLEOTIDE SEQUENCE [LARGE SCALE GENOMIC DNA]</scope>
    <source>
        <strain evidence="1 2">SSTM10-2</strain>
    </source>
</reference>
<accession>A0ABY4GX04</accession>
<keyword evidence="2" id="KW-1185">Reference proteome</keyword>
<dbReference type="Proteomes" id="UP000831880">
    <property type="component" value="Chromosome"/>
</dbReference>
<sequence>MDPYYHNPYQYGYHDEENARIADQQSFGYGYEGNRFFGARLQEGFLEDY</sequence>
<dbReference type="RefSeq" id="WP_244752256.1">
    <property type="nucleotide sequence ID" value="NZ_CP095074.1"/>
</dbReference>
<gene>
    <name evidence="1" type="ORF">MUO14_19810</name>
</gene>
<organism evidence="1 2">
    <name type="scientific">Halobacillus shinanisalinarum</name>
    <dbReference type="NCBI Taxonomy" id="2932258"/>
    <lineage>
        <taxon>Bacteria</taxon>
        <taxon>Bacillati</taxon>
        <taxon>Bacillota</taxon>
        <taxon>Bacilli</taxon>
        <taxon>Bacillales</taxon>
        <taxon>Bacillaceae</taxon>
        <taxon>Halobacillus</taxon>
    </lineage>
</organism>
<protein>
    <submittedName>
        <fullName evidence="1">Uncharacterized protein</fullName>
    </submittedName>
</protein>
<dbReference type="EMBL" id="CP095074">
    <property type="protein sequence ID" value="UOQ92648.1"/>
    <property type="molecule type" value="Genomic_DNA"/>
</dbReference>
<name>A0ABY4GX04_9BACI</name>